<evidence type="ECO:0000256" key="29">
    <source>
        <dbReference type="PIRSR" id="PIRSR036497-2"/>
    </source>
</evidence>
<evidence type="ECO:0000256" key="8">
    <source>
        <dbReference type="ARBA" id="ARBA00007952"/>
    </source>
</evidence>
<dbReference type="Pfam" id="PF03447">
    <property type="entry name" value="NAD_binding_3"/>
    <property type="match status" value="1"/>
</dbReference>
<dbReference type="InterPro" id="IPR019811">
    <property type="entry name" value="HDH_CS"/>
</dbReference>
<feature type="active site" description="Proton donor" evidence="28">
    <location>
        <position position="228"/>
    </location>
</feature>
<keyword evidence="17 27" id="KW-0521">NADP</keyword>
<evidence type="ECO:0000313" key="34">
    <source>
        <dbReference type="EMBL" id="CAK0785856.1"/>
    </source>
</evidence>
<proteinExistence type="inferred from homology"/>
<dbReference type="PROSITE" id="PS01042">
    <property type="entry name" value="HOMOSER_DHGENASE"/>
    <property type="match status" value="1"/>
</dbReference>
<dbReference type="InterPro" id="IPR036291">
    <property type="entry name" value="NAD(P)-bd_dom_sf"/>
</dbReference>
<evidence type="ECO:0000256" key="2">
    <source>
        <dbReference type="ARBA" id="ARBA00004766"/>
    </source>
</evidence>
<evidence type="ECO:0000256" key="23">
    <source>
        <dbReference type="ARBA" id="ARBA00023268"/>
    </source>
</evidence>
<dbReference type="EMBL" id="CAUYUE010000013">
    <property type="protein sequence ID" value="CAK0785856.1"/>
    <property type="molecule type" value="Genomic_DNA"/>
</dbReference>
<keyword evidence="20" id="KW-0915">Sodium</keyword>
<evidence type="ECO:0000256" key="30">
    <source>
        <dbReference type="RuleBase" id="RU000579"/>
    </source>
</evidence>
<keyword evidence="21" id="KW-0457">Lysine biosynthesis</keyword>
<dbReference type="FunFam" id="3.30.360.10:FF:000006">
    <property type="entry name" value="Bifunctional aspartokinase/homoserine dehydrogenase"/>
    <property type="match status" value="1"/>
</dbReference>
<evidence type="ECO:0000256" key="12">
    <source>
        <dbReference type="ARBA" id="ARBA00022697"/>
    </source>
</evidence>
<evidence type="ECO:0000256" key="18">
    <source>
        <dbReference type="ARBA" id="ARBA00023002"/>
    </source>
</evidence>
<dbReference type="Gene3D" id="3.30.360.10">
    <property type="entry name" value="Dihydrodipicolinate Reductase, domain 2"/>
    <property type="match status" value="1"/>
</dbReference>
<dbReference type="GO" id="GO:0004412">
    <property type="term" value="F:homoserine dehydrogenase activity"/>
    <property type="evidence" value="ECO:0007669"/>
    <property type="project" value="UniProtKB-EC"/>
</dbReference>
<keyword evidence="18 27" id="KW-0560">Oxidoreductase</keyword>
<evidence type="ECO:0000256" key="13">
    <source>
        <dbReference type="ARBA" id="ARBA00022723"/>
    </source>
</evidence>
<evidence type="ECO:0000256" key="16">
    <source>
        <dbReference type="ARBA" id="ARBA00022840"/>
    </source>
</evidence>
<evidence type="ECO:0000256" key="24">
    <source>
        <dbReference type="ARBA" id="ARBA00044938"/>
    </source>
</evidence>
<feature type="domain" description="Homoserine dehydrogenase catalytic" evidence="32">
    <location>
        <begin position="160"/>
        <end position="358"/>
    </location>
</feature>
<evidence type="ECO:0000256" key="5">
    <source>
        <dbReference type="ARBA" id="ARBA00005062"/>
    </source>
</evidence>
<protein>
    <recommendedName>
        <fullName evidence="27 30">Homoserine dehydrogenase</fullName>
        <shortName evidence="27">HDH</shortName>
        <ecNumber evidence="27 30">1.1.1.3</ecNumber>
    </recommendedName>
</protein>
<gene>
    <name evidence="34" type="ORF">CVIRNUC_009068</name>
</gene>
<name>A0AAV1IGP0_9CHLO</name>
<keyword evidence="35" id="KW-1185">Reference proteome</keyword>
<comment type="pathway">
    <text evidence="5 30">Amino-acid biosynthesis; L-methionine biosynthesis via de novo pathway; L-homoserine from L-aspartate: step 3/3.</text>
</comment>
<evidence type="ECO:0000256" key="26">
    <source>
        <dbReference type="ARBA" id="ARBA00048841"/>
    </source>
</evidence>
<accession>A0AAV1IGP0</accession>
<evidence type="ECO:0000259" key="33">
    <source>
        <dbReference type="Pfam" id="PF03447"/>
    </source>
</evidence>
<evidence type="ECO:0000256" key="14">
    <source>
        <dbReference type="ARBA" id="ARBA00022741"/>
    </source>
</evidence>
<evidence type="ECO:0000256" key="3">
    <source>
        <dbReference type="ARBA" id="ARBA00004986"/>
    </source>
</evidence>
<evidence type="ECO:0000256" key="11">
    <source>
        <dbReference type="ARBA" id="ARBA00022679"/>
    </source>
</evidence>
<dbReference type="InterPro" id="IPR022697">
    <property type="entry name" value="HDH_short"/>
</dbReference>
<keyword evidence="22 27" id="KW-0486">Methionine biosynthesis</keyword>
<dbReference type="GO" id="GO:0004072">
    <property type="term" value="F:aspartate kinase activity"/>
    <property type="evidence" value="ECO:0007669"/>
    <property type="project" value="UniProtKB-EC"/>
</dbReference>
<dbReference type="PANTHER" id="PTHR43070:SF5">
    <property type="entry name" value="HOMOSERINE DEHYDROGENASE"/>
    <property type="match status" value="1"/>
</dbReference>
<evidence type="ECO:0000256" key="21">
    <source>
        <dbReference type="ARBA" id="ARBA00023154"/>
    </source>
</evidence>
<evidence type="ECO:0000256" key="22">
    <source>
        <dbReference type="ARBA" id="ARBA00023167"/>
    </source>
</evidence>
<dbReference type="InterPro" id="IPR001342">
    <property type="entry name" value="HDH_cat"/>
</dbReference>
<keyword evidence="16" id="KW-0067">ATP-binding</keyword>
<evidence type="ECO:0000256" key="25">
    <source>
        <dbReference type="ARBA" id="ARBA00048561"/>
    </source>
</evidence>
<dbReference type="Pfam" id="PF00742">
    <property type="entry name" value="Homoserine_dh"/>
    <property type="match status" value="1"/>
</dbReference>
<comment type="function">
    <text evidence="24">Bifunctional aspartate kinase and homoserine dehydrogenase that catalyzes the first and the third steps toward the synthesis of lysine, methionine and threonine from aspartate.</text>
</comment>
<evidence type="ECO:0000256" key="6">
    <source>
        <dbReference type="ARBA" id="ARBA00005139"/>
    </source>
</evidence>
<keyword evidence="10 27" id="KW-0028">Amino-acid biosynthesis</keyword>
<comment type="pathway">
    <text evidence="4 30">Amino-acid biosynthesis; L-threonine biosynthesis; L-threonine from L-aspartate: step 3/5.</text>
</comment>
<feature type="binding site" evidence="29">
    <location>
        <position position="125"/>
    </location>
    <ligand>
        <name>NADPH</name>
        <dbReference type="ChEBI" id="CHEBI:57783"/>
    </ligand>
</feature>
<dbReference type="PIRSF" id="PIRSF036497">
    <property type="entry name" value="HDH_short"/>
    <property type="match status" value="1"/>
</dbReference>
<keyword evidence="19" id="KW-0520">NAD</keyword>
<keyword evidence="11" id="KW-0808">Transferase</keyword>
<evidence type="ECO:0000256" key="4">
    <source>
        <dbReference type="ARBA" id="ARBA00005056"/>
    </source>
</evidence>
<dbReference type="AlphaFoldDB" id="A0AAV1IGP0"/>
<keyword evidence="15" id="KW-0418">Kinase</keyword>
<evidence type="ECO:0000313" key="35">
    <source>
        <dbReference type="Proteomes" id="UP001314263"/>
    </source>
</evidence>
<dbReference type="InterPro" id="IPR005106">
    <property type="entry name" value="Asp/hSer_DH_NAD-bd"/>
</dbReference>
<sequence length="368" mass="39768">MTDEADRRAIAIGIVGPGLVGKTLIAQLAEQADRLLKEWNLELQVYGVTDSRWMLLSATPIDLSTWQSALDKQETEANLDSFTYHFASIQHPADKIIIDCTASAAVPCFYTKWLSLGIHVVTPNKRMGSGPLQEYLQVKEAQRRYGAHFLAEASVGAGLPVLSTARSLLCTGDRISTVEGVFSGTLSYIFNTYGPGRSFSEVVMEAKKKGYTEPDPRDDLSGMDVARKVVILAREAGLRLELEAVEVQSLVPEPLRAAQSAAEFLDGLPQFDEEMAARAEEAETACRKLVYVGLVEVASGRCTVGLKAYAKDHPFAQLSGSDNVISFSSRRYNQQPLIIRGPGAGAEVTAAGVFSDLIQVAHGLGACV</sequence>
<dbReference type="GO" id="GO:0009085">
    <property type="term" value="P:lysine biosynthetic process"/>
    <property type="evidence" value="ECO:0007669"/>
    <property type="project" value="UniProtKB-KW"/>
</dbReference>
<dbReference type="GO" id="GO:0009090">
    <property type="term" value="P:homoserine biosynthetic process"/>
    <property type="evidence" value="ECO:0007669"/>
    <property type="project" value="TreeGrafter"/>
</dbReference>
<evidence type="ECO:0000256" key="28">
    <source>
        <dbReference type="PIRSR" id="PIRSR036497-1"/>
    </source>
</evidence>
<evidence type="ECO:0000256" key="31">
    <source>
        <dbReference type="RuleBase" id="RU004171"/>
    </source>
</evidence>
<keyword evidence="13" id="KW-0479">Metal-binding</keyword>
<evidence type="ECO:0000259" key="32">
    <source>
        <dbReference type="Pfam" id="PF00742"/>
    </source>
</evidence>
<comment type="pathway">
    <text evidence="6">Amino-acid biosynthesis; L-threonine biosynthesis; L-threonine from L-aspartate: step 1/5.</text>
</comment>
<feature type="binding site" evidence="29">
    <location>
        <position position="101"/>
    </location>
    <ligand>
        <name>NADPH</name>
        <dbReference type="ChEBI" id="CHEBI:57783"/>
    </ligand>
</feature>
<keyword evidence="14" id="KW-0547">Nucleotide-binding</keyword>
<dbReference type="PANTHER" id="PTHR43070">
    <property type="match status" value="1"/>
</dbReference>
<evidence type="ECO:0000256" key="15">
    <source>
        <dbReference type="ARBA" id="ARBA00022777"/>
    </source>
</evidence>
<comment type="cofactor">
    <cofactor evidence="1">
        <name>a metal cation</name>
        <dbReference type="ChEBI" id="CHEBI:25213"/>
    </cofactor>
</comment>
<organism evidence="34 35">
    <name type="scientific">Coccomyxa viridis</name>
    <dbReference type="NCBI Taxonomy" id="1274662"/>
    <lineage>
        <taxon>Eukaryota</taxon>
        <taxon>Viridiplantae</taxon>
        <taxon>Chlorophyta</taxon>
        <taxon>core chlorophytes</taxon>
        <taxon>Trebouxiophyceae</taxon>
        <taxon>Trebouxiophyceae incertae sedis</taxon>
        <taxon>Coccomyxaceae</taxon>
        <taxon>Coccomyxa</taxon>
    </lineage>
</organism>
<reference evidence="34 35" key="1">
    <citation type="submission" date="2023-10" db="EMBL/GenBank/DDBJ databases">
        <authorList>
            <person name="Maclean D."/>
            <person name="Macfadyen A."/>
        </authorList>
    </citation>
    <scope>NUCLEOTIDE SEQUENCE [LARGE SCALE GENOMIC DNA]</scope>
</reference>
<keyword evidence="12 27" id="KW-0791">Threonine biosynthesis</keyword>
<keyword evidence="23" id="KW-0511">Multifunctional enzyme</keyword>
<feature type="binding site" evidence="29">
    <location>
        <position position="213"/>
    </location>
    <ligand>
        <name>L-homoserine</name>
        <dbReference type="ChEBI" id="CHEBI:57476"/>
    </ligand>
</feature>
<feature type="binding site" evidence="29">
    <location>
        <begin position="16"/>
        <end position="21"/>
    </location>
    <ligand>
        <name>NADP(+)</name>
        <dbReference type="ChEBI" id="CHEBI:58349"/>
    </ligand>
</feature>
<dbReference type="Gene3D" id="3.40.50.720">
    <property type="entry name" value="NAD(P)-binding Rossmann-like Domain"/>
    <property type="match status" value="1"/>
</dbReference>
<dbReference type="FunFam" id="3.40.50.720:FF:000083">
    <property type="entry name" value="Bifunctional aspartokinase/homoserine dehydrogenase"/>
    <property type="match status" value="1"/>
</dbReference>
<evidence type="ECO:0000256" key="19">
    <source>
        <dbReference type="ARBA" id="ARBA00023027"/>
    </source>
</evidence>
<comment type="pathway">
    <text evidence="3">Amino-acid biosynthesis; L-methionine biosynthesis via de novo pathway; L-homoserine from L-aspartate: step 1/3.</text>
</comment>
<evidence type="ECO:0000256" key="20">
    <source>
        <dbReference type="ARBA" id="ARBA00023053"/>
    </source>
</evidence>
<feature type="domain" description="Aspartate/homoserine dehydrogenase NAD-binding" evidence="33">
    <location>
        <begin position="16"/>
        <end position="151"/>
    </location>
</feature>
<dbReference type="GO" id="GO:0046872">
    <property type="term" value="F:metal ion binding"/>
    <property type="evidence" value="ECO:0007669"/>
    <property type="project" value="UniProtKB-KW"/>
</dbReference>
<comment type="similarity">
    <text evidence="8">In the C-terminal section; belongs to the homoserine dehydrogenase family.</text>
</comment>
<dbReference type="SUPFAM" id="SSF55347">
    <property type="entry name" value="Glyceraldehyde-3-phosphate dehydrogenase-like, C-terminal domain"/>
    <property type="match status" value="1"/>
</dbReference>
<comment type="pathway">
    <text evidence="2">Amino-acid biosynthesis; L-lysine biosynthesis via DAP pathway; (S)-tetrahydrodipicolinate from L-aspartate: step 1/4.</text>
</comment>
<dbReference type="GO" id="GO:0009088">
    <property type="term" value="P:threonine biosynthetic process"/>
    <property type="evidence" value="ECO:0007669"/>
    <property type="project" value="UniProtKB-KW"/>
</dbReference>
<dbReference type="SUPFAM" id="SSF51735">
    <property type="entry name" value="NAD(P)-binding Rossmann-fold domains"/>
    <property type="match status" value="1"/>
</dbReference>
<comment type="similarity">
    <text evidence="9">In the N-terminal section; belongs to the aspartokinase family.</text>
</comment>
<evidence type="ECO:0000256" key="7">
    <source>
        <dbReference type="ARBA" id="ARBA00006753"/>
    </source>
</evidence>
<evidence type="ECO:0000256" key="27">
    <source>
        <dbReference type="PIRNR" id="PIRNR036497"/>
    </source>
</evidence>
<dbReference type="GO" id="GO:0009086">
    <property type="term" value="P:methionine biosynthetic process"/>
    <property type="evidence" value="ECO:0007669"/>
    <property type="project" value="UniProtKB-KW"/>
</dbReference>
<comment type="similarity">
    <text evidence="7 27 31">Belongs to the homoserine dehydrogenase family.</text>
</comment>
<evidence type="ECO:0000256" key="17">
    <source>
        <dbReference type="ARBA" id="ARBA00022857"/>
    </source>
</evidence>
<dbReference type="InterPro" id="IPR011147">
    <property type="entry name" value="Bifunc_Aspkin/hSer_DH"/>
</dbReference>
<dbReference type="Proteomes" id="UP001314263">
    <property type="component" value="Unassembled WGS sequence"/>
</dbReference>
<dbReference type="GO" id="GO:0050661">
    <property type="term" value="F:NADP binding"/>
    <property type="evidence" value="ECO:0007669"/>
    <property type="project" value="InterPro"/>
</dbReference>
<evidence type="ECO:0000256" key="10">
    <source>
        <dbReference type="ARBA" id="ARBA00022605"/>
    </source>
</evidence>
<evidence type="ECO:0000256" key="9">
    <source>
        <dbReference type="ARBA" id="ARBA00010046"/>
    </source>
</evidence>
<comment type="catalytic activity">
    <reaction evidence="26">
        <text>L-homoserine + NADP(+) = L-aspartate 4-semialdehyde + NADPH + H(+)</text>
        <dbReference type="Rhea" id="RHEA:15761"/>
        <dbReference type="ChEBI" id="CHEBI:15378"/>
        <dbReference type="ChEBI" id="CHEBI:57476"/>
        <dbReference type="ChEBI" id="CHEBI:57783"/>
        <dbReference type="ChEBI" id="CHEBI:58349"/>
        <dbReference type="ChEBI" id="CHEBI:537519"/>
        <dbReference type="EC" id="1.1.1.3"/>
    </reaction>
    <physiologicalReaction direction="right-to-left" evidence="26">
        <dbReference type="Rhea" id="RHEA:15763"/>
    </physiologicalReaction>
</comment>
<comment type="catalytic activity">
    <reaction evidence="25">
        <text>L-aspartate + ATP = 4-phospho-L-aspartate + ADP</text>
        <dbReference type="Rhea" id="RHEA:23776"/>
        <dbReference type="ChEBI" id="CHEBI:29991"/>
        <dbReference type="ChEBI" id="CHEBI:30616"/>
        <dbReference type="ChEBI" id="CHEBI:57535"/>
        <dbReference type="ChEBI" id="CHEBI:456216"/>
        <dbReference type="EC" id="2.7.2.4"/>
    </reaction>
    <physiologicalReaction direction="left-to-right" evidence="25">
        <dbReference type="Rhea" id="RHEA:23777"/>
    </physiologicalReaction>
</comment>
<comment type="caution">
    <text evidence="34">The sequence shown here is derived from an EMBL/GenBank/DDBJ whole genome shotgun (WGS) entry which is preliminary data.</text>
</comment>
<dbReference type="GO" id="GO:0005524">
    <property type="term" value="F:ATP binding"/>
    <property type="evidence" value="ECO:0007669"/>
    <property type="project" value="UniProtKB-KW"/>
</dbReference>
<dbReference type="EC" id="1.1.1.3" evidence="27 30"/>
<evidence type="ECO:0000256" key="1">
    <source>
        <dbReference type="ARBA" id="ARBA00001920"/>
    </source>
</evidence>